<dbReference type="PANTHER" id="PTHR12143">
    <property type="entry name" value="PEPTIDE N-GLYCANASE PNGASE -RELATED"/>
    <property type="match status" value="1"/>
</dbReference>
<dbReference type="GO" id="GO:0005634">
    <property type="term" value="C:nucleus"/>
    <property type="evidence" value="ECO:0007669"/>
    <property type="project" value="TreeGrafter"/>
</dbReference>
<dbReference type="GO" id="GO:0006516">
    <property type="term" value="P:glycoprotein catabolic process"/>
    <property type="evidence" value="ECO:0007669"/>
    <property type="project" value="TreeGrafter"/>
</dbReference>
<dbReference type="InterPro" id="IPR002931">
    <property type="entry name" value="Transglutaminase-like"/>
</dbReference>
<dbReference type="GO" id="GO:0005829">
    <property type="term" value="C:cytosol"/>
    <property type="evidence" value="ECO:0007669"/>
    <property type="project" value="TreeGrafter"/>
</dbReference>
<keyword evidence="7" id="KW-1185">Reference proteome</keyword>
<evidence type="ECO:0000259" key="5">
    <source>
        <dbReference type="SMART" id="SM00460"/>
    </source>
</evidence>
<dbReference type="Pfam" id="PF01841">
    <property type="entry name" value="Transglut_core"/>
    <property type="match status" value="1"/>
</dbReference>
<dbReference type="Gene3D" id="2.20.25.10">
    <property type="match status" value="1"/>
</dbReference>
<evidence type="ECO:0000256" key="2">
    <source>
        <dbReference type="ARBA" id="ARBA00022723"/>
    </source>
</evidence>
<feature type="region of interest" description="Disordered" evidence="4">
    <location>
        <begin position="283"/>
        <end position="312"/>
    </location>
</feature>
<dbReference type="Proteomes" id="UP001472866">
    <property type="component" value="Chromosome 04"/>
</dbReference>
<gene>
    <name evidence="6" type="ORF">HKI87_04g32710</name>
</gene>
<accession>A0AAX4P6M5</accession>
<dbReference type="EMBL" id="CP151504">
    <property type="protein sequence ID" value="WZN61736.1"/>
    <property type="molecule type" value="Genomic_DNA"/>
</dbReference>
<dbReference type="SUPFAM" id="SSF54001">
    <property type="entry name" value="Cysteine proteinases"/>
    <property type="match status" value="1"/>
</dbReference>
<dbReference type="InterPro" id="IPR038765">
    <property type="entry name" value="Papain-like_cys_pep_sf"/>
</dbReference>
<dbReference type="GO" id="GO:0046872">
    <property type="term" value="F:metal ion binding"/>
    <property type="evidence" value="ECO:0007669"/>
    <property type="project" value="UniProtKB-KW"/>
</dbReference>
<evidence type="ECO:0000313" key="7">
    <source>
        <dbReference type="Proteomes" id="UP001472866"/>
    </source>
</evidence>
<dbReference type="InterPro" id="IPR050883">
    <property type="entry name" value="PNGase"/>
</dbReference>
<comment type="similarity">
    <text evidence="1">Belongs to the transglutaminase-like superfamily. PNGase family.</text>
</comment>
<evidence type="ECO:0000256" key="1">
    <source>
        <dbReference type="ARBA" id="ARBA00009390"/>
    </source>
</evidence>
<dbReference type="SMART" id="SM00460">
    <property type="entry name" value="TGc"/>
    <property type="match status" value="1"/>
</dbReference>
<reference evidence="6 7" key="1">
    <citation type="submission" date="2024-03" db="EMBL/GenBank/DDBJ databases">
        <title>Complete genome sequence of the green alga Chloropicon roscoffensis RCC1871.</title>
        <authorList>
            <person name="Lemieux C."/>
            <person name="Pombert J.-F."/>
            <person name="Otis C."/>
            <person name="Turmel M."/>
        </authorList>
    </citation>
    <scope>NUCLEOTIDE SEQUENCE [LARGE SCALE GENOMIC DNA]</scope>
    <source>
        <strain evidence="6 7">RCC1871</strain>
    </source>
</reference>
<protein>
    <submittedName>
        <fullName evidence="6">Peptide-N(4)-(N-acetyl-beta-glucosaminyl)asparagine amidase</fullName>
    </submittedName>
</protein>
<proteinExistence type="inferred from homology"/>
<keyword evidence="2" id="KW-0479">Metal-binding</keyword>
<dbReference type="PANTHER" id="PTHR12143:SF19">
    <property type="entry name" value="PEPTIDE-N(4)-(N-ACETYL-BETA-GLUCOSAMINYL)ASPARAGINE AMIDASE"/>
    <property type="match status" value="1"/>
</dbReference>
<dbReference type="AlphaFoldDB" id="A0AAX4P6M5"/>
<feature type="domain" description="Transglutaminase-like" evidence="5">
    <location>
        <begin position="139"/>
        <end position="194"/>
    </location>
</feature>
<evidence type="ECO:0000256" key="4">
    <source>
        <dbReference type="SAM" id="MobiDB-lite"/>
    </source>
</evidence>
<organism evidence="6 7">
    <name type="scientific">Chloropicon roscoffensis</name>
    <dbReference type="NCBI Taxonomy" id="1461544"/>
    <lineage>
        <taxon>Eukaryota</taxon>
        <taxon>Viridiplantae</taxon>
        <taxon>Chlorophyta</taxon>
        <taxon>Chloropicophyceae</taxon>
        <taxon>Chloropicales</taxon>
        <taxon>Chloropicaceae</taxon>
        <taxon>Chloropicon</taxon>
    </lineage>
</organism>
<evidence type="ECO:0000256" key="3">
    <source>
        <dbReference type="ARBA" id="ARBA00022833"/>
    </source>
</evidence>
<sequence length="468" mass="53975">MAAEHAFRAALLAGQQVPFRYEDARLLEQAVAVIPLDDIANRTQARIDSSLGALSEEDFADVQVLELLRWFKRDFFKWVDKPACSRCGNHETMPVRSPEHNSRPTAEEAKGQAKKVELFSCRLCKTVTRFPRFNAPRLLLTTRRGRCGEWANCFALLLRAIGYEVRWVRDWSDHVWVEVWSSKLSRFVHCDPCEEAWDKPLLYSVGWNKRLNYVLAFGRHGVTDVTKRYVPCWDETLARRTLVREPWLSSMCELLSSQCTALMFDSEERNLWTSRNAEELQGLRRSSGANASDHTGLSGRQSGSESWRRERGEIGQAKRNRYKLRNFVLTFSGENSPEENAYCLFDRRNDTKWLDFSFKTRGEAFIGLEFEQKVILKTYEFVSANDEPTRDPSAWNVEGEGGSGSADPVVLHTVREERFEGRHHAKRYVLEESKRVAVKKLVFRFCGVSDVNHANSIQLSQLNLDFEK</sequence>
<evidence type="ECO:0000313" key="6">
    <source>
        <dbReference type="EMBL" id="WZN61736.1"/>
    </source>
</evidence>
<feature type="compositionally biased region" description="Polar residues" evidence="4">
    <location>
        <begin position="287"/>
        <end position="305"/>
    </location>
</feature>
<keyword evidence="3" id="KW-0862">Zinc</keyword>
<dbReference type="GO" id="GO:0000224">
    <property type="term" value="F:peptide-N4-(N-acetyl-beta-glucosaminyl)asparagine amidase activity"/>
    <property type="evidence" value="ECO:0007669"/>
    <property type="project" value="TreeGrafter"/>
</dbReference>
<dbReference type="Gene3D" id="3.10.620.30">
    <property type="match status" value="1"/>
</dbReference>
<name>A0AAX4P6M5_9CHLO</name>